<dbReference type="InterPro" id="IPR050406">
    <property type="entry name" value="FGGY_Carb_Kinase"/>
</dbReference>
<proteinExistence type="inferred from homology"/>
<dbReference type="GO" id="GO:0005975">
    <property type="term" value="P:carbohydrate metabolic process"/>
    <property type="evidence" value="ECO:0007669"/>
    <property type="project" value="InterPro"/>
</dbReference>
<gene>
    <name evidence="6" type="ORF">GGR04_001886</name>
</gene>
<evidence type="ECO:0000313" key="6">
    <source>
        <dbReference type="EMBL" id="MBB3998048.1"/>
    </source>
</evidence>
<dbReference type="InterPro" id="IPR043129">
    <property type="entry name" value="ATPase_NBD"/>
</dbReference>
<keyword evidence="3 6" id="KW-0418">Kinase</keyword>
<organism evidence="6 7">
    <name type="scientific">Aureimonas pseudogalii</name>
    <dbReference type="NCBI Taxonomy" id="1744844"/>
    <lineage>
        <taxon>Bacteria</taxon>
        <taxon>Pseudomonadati</taxon>
        <taxon>Pseudomonadota</taxon>
        <taxon>Alphaproteobacteria</taxon>
        <taxon>Hyphomicrobiales</taxon>
        <taxon>Aurantimonadaceae</taxon>
        <taxon>Aureimonas</taxon>
    </lineage>
</organism>
<dbReference type="InterPro" id="IPR018484">
    <property type="entry name" value="FGGY_N"/>
</dbReference>
<dbReference type="EMBL" id="JACIEK010000003">
    <property type="protein sequence ID" value="MBB3998048.1"/>
    <property type="molecule type" value="Genomic_DNA"/>
</dbReference>
<sequence>MPRLVAVVDIGKTNAKVAIHDLVGQRDVAHRSTPNDVSNDGPYPHFDTDRLFRFVCDSLRDLGRDHPIDAIAITTHGASAALVGDDDLALPMLDYEHDLSGPETEAYERLRPPFAETLSPRMANGLNLGNQIYWLQERFPAEFARVRHIMTYPQYWARRLTGVAAFEPTSLGCHTDLWAPERGDFSMLVDAQGWRALFAPRRSAFDVLGSLKDSVARETGLDARGLIPVSCGIHDSNASLLPHLLAMPAPFTVVSTGTWAVSFAIGGRTAGLDAAQGTLANVDAFGRPVPSGLFMGGREFDLLTDRAPATPGEADIAHVVESGAMALPSFAPGSGPFPSGAGRWTVAPETLTAPERTVVASLYTALMTDTVLGLVGADGPTIVEGPFARNALYGRALAILTGRPVTPALGGTGTSAGAALLALGPPGASPLSRSTMAPASAAPVIYGLAAYARRWRALAAQGAAPVAEVAS</sequence>
<dbReference type="RefSeq" id="WP_246393039.1">
    <property type="nucleotide sequence ID" value="NZ_JACIEK010000003.1"/>
</dbReference>
<comment type="similarity">
    <text evidence="1">Belongs to the FGGY kinase family.</text>
</comment>
<dbReference type="Pfam" id="PF00370">
    <property type="entry name" value="FGGY_N"/>
    <property type="match status" value="1"/>
</dbReference>
<evidence type="ECO:0000256" key="2">
    <source>
        <dbReference type="ARBA" id="ARBA00022679"/>
    </source>
</evidence>
<dbReference type="PANTHER" id="PTHR43095:SF5">
    <property type="entry name" value="XYLULOSE KINASE"/>
    <property type="match status" value="1"/>
</dbReference>
<dbReference type="SUPFAM" id="SSF53067">
    <property type="entry name" value="Actin-like ATPase domain"/>
    <property type="match status" value="1"/>
</dbReference>
<dbReference type="InterPro" id="IPR049382">
    <property type="entry name" value="FGGY_C_2"/>
</dbReference>
<dbReference type="AlphaFoldDB" id="A0A7W6EB21"/>
<feature type="domain" description="Carbohydrate kinase FGGY C-terminal" evidence="5">
    <location>
        <begin position="249"/>
        <end position="422"/>
    </location>
</feature>
<dbReference type="PANTHER" id="PTHR43095">
    <property type="entry name" value="SUGAR KINASE"/>
    <property type="match status" value="1"/>
</dbReference>
<evidence type="ECO:0000313" key="7">
    <source>
        <dbReference type="Proteomes" id="UP000542776"/>
    </source>
</evidence>
<reference evidence="6 7" key="1">
    <citation type="submission" date="2020-08" db="EMBL/GenBank/DDBJ databases">
        <title>Genomic Encyclopedia of Type Strains, Phase IV (KMG-IV): sequencing the most valuable type-strain genomes for metagenomic binning, comparative biology and taxonomic classification.</title>
        <authorList>
            <person name="Goeker M."/>
        </authorList>
    </citation>
    <scope>NUCLEOTIDE SEQUENCE [LARGE SCALE GENOMIC DNA]</scope>
    <source>
        <strain evidence="6 7">DSM 102238</strain>
    </source>
</reference>
<name>A0A7W6EB21_9HYPH</name>
<feature type="domain" description="Carbohydrate kinase FGGY N-terminal" evidence="4">
    <location>
        <begin position="6"/>
        <end position="241"/>
    </location>
</feature>
<dbReference type="Proteomes" id="UP000542776">
    <property type="component" value="Unassembled WGS sequence"/>
</dbReference>
<evidence type="ECO:0000259" key="4">
    <source>
        <dbReference type="Pfam" id="PF00370"/>
    </source>
</evidence>
<evidence type="ECO:0000256" key="1">
    <source>
        <dbReference type="ARBA" id="ARBA00009156"/>
    </source>
</evidence>
<accession>A0A7W6EB21</accession>
<dbReference type="CDD" id="cd07772">
    <property type="entry name" value="ASKHA_NBD_FGGY_NaCK-like"/>
    <property type="match status" value="1"/>
</dbReference>
<keyword evidence="2" id="KW-0808">Transferase</keyword>
<dbReference type="GO" id="GO:0016301">
    <property type="term" value="F:kinase activity"/>
    <property type="evidence" value="ECO:0007669"/>
    <property type="project" value="UniProtKB-KW"/>
</dbReference>
<evidence type="ECO:0000259" key="5">
    <source>
        <dbReference type="Pfam" id="PF21546"/>
    </source>
</evidence>
<dbReference type="Gene3D" id="3.30.420.40">
    <property type="match status" value="2"/>
</dbReference>
<comment type="caution">
    <text evidence="6">The sequence shown here is derived from an EMBL/GenBank/DDBJ whole genome shotgun (WGS) entry which is preliminary data.</text>
</comment>
<protein>
    <submittedName>
        <fullName evidence="6">Sugar (Pentulose or hexulose) kinase</fullName>
    </submittedName>
</protein>
<keyword evidence="7" id="KW-1185">Reference proteome</keyword>
<evidence type="ECO:0000256" key="3">
    <source>
        <dbReference type="ARBA" id="ARBA00022777"/>
    </source>
</evidence>
<dbReference type="Pfam" id="PF21546">
    <property type="entry name" value="FGGY_C_2"/>
    <property type="match status" value="1"/>
</dbReference>